<reference evidence="4 5" key="1">
    <citation type="submission" date="2020-08" db="EMBL/GenBank/DDBJ databases">
        <title>Sequencing the genomes of 1000 actinobacteria strains.</title>
        <authorList>
            <person name="Klenk H.-P."/>
        </authorList>
    </citation>
    <scope>NUCLEOTIDE SEQUENCE [LARGE SCALE GENOMIC DNA]</scope>
    <source>
        <strain evidence="4 5">DSM 102030</strain>
    </source>
</reference>
<proteinExistence type="inferred from homology"/>
<dbReference type="Pfam" id="PF16715">
    <property type="entry name" value="CDPS"/>
    <property type="match status" value="1"/>
</dbReference>
<keyword evidence="4" id="KW-0012">Acyltransferase</keyword>
<dbReference type="Proteomes" id="UP000523007">
    <property type="component" value="Unassembled WGS sequence"/>
</dbReference>
<dbReference type="GO" id="GO:0016755">
    <property type="term" value="F:aminoacyltransferase activity"/>
    <property type="evidence" value="ECO:0007669"/>
    <property type="project" value="InterPro"/>
</dbReference>
<comment type="similarity">
    <text evidence="1">Belongs to the CDPS family.</text>
</comment>
<evidence type="ECO:0000313" key="4">
    <source>
        <dbReference type="EMBL" id="MBB4932289.1"/>
    </source>
</evidence>
<gene>
    <name evidence="4" type="ORF">F4561_003109</name>
</gene>
<protein>
    <recommendedName>
        <fullName evidence="3">Cyclodipeptide synthase</fullName>
    </recommendedName>
</protein>
<dbReference type="NCBIfam" id="TIGR04539">
    <property type="entry name" value="tRNA_cyclodipep"/>
    <property type="match status" value="1"/>
</dbReference>
<dbReference type="Gene3D" id="3.40.50.11710">
    <property type="entry name" value="Cyclodipeptide synthase"/>
    <property type="match status" value="1"/>
</dbReference>
<evidence type="ECO:0000256" key="1">
    <source>
        <dbReference type="ARBA" id="ARBA00006034"/>
    </source>
</evidence>
<evidence type="ECO:0000313" key="5">
    <source>
        <dbReference type="Proteomes" id="UP000523007"/>
    </source>
</evidence>
<sequence>MRPLSWRCVSSLAERSHACLGISPFNSYFTSERIKNLAGWALKRFEAVHLYMPDGPTAATLEAAGYLPERAAAKSRIQCKYLRNKMVRALTELGVAEPRRIILDSNALADNVRYQELLGDVHALFERDTDFRRACLDAGRWVLEGRLSPGAMTEGRLRTAAPYLLAELPMFTHTPDIVGADASVFCYHRPPEFVERLFHRRLAWHPQSRQGFAVVTTA</sequence>
<keyword evidence="5" id="KW-1185">Reference proteome</keyword>
<accession>A0A7W7RHV8</accession>
<dbReference type="AlphaFoldDB" id="A0A7W7RHV8"/>
<comment type="caution">
    <text evidence="4">The sequence shown here is derived from an EMBL/GenBank/DDBJ whole genome shotgun (WGS) entry which is preliminary data.</text>
</comment>
<dbReference type="InterPro" id="IPR030903">
    <property type="entry name" value="CDPS"/>
</dbReference>
<evidence type="ECO:0000256" key="3">
    <source>
        <dbReference type="ARBA" id="ARBA00030771"/>
    </source>
</evidence>
<dbReference type="EMBL" id="JACHJT010000001">
    <property type="protein sequence ID" value="MBB4932289.1"/>
    <property type="molecule type" value="Genomic_DNA"/>
</dbReference>
<name>A0A7W7RHV8_9ACTN</name>
<keyword evidence="2 4" id="KW-0808">Transferase</keyword>
<dbReference type="InterPro" id="IPR038622">
    <property type="entry name" value="CDPS_sf"/>
</dbReference>
<evidence type="ECO:0000256" key="2">
    <source>
        <dbReference type="ARBA" id="ARBA00022679"/>
    </source>
</evidence>
<organism evidence="4 5">
    <name type="scientific">Lipingzhangella halophila</name>
    <dbReference type="NCBI Taxonomy" id="1783352"/>
    <lineage>
        <taxon>Bacteria</taxon>
        <taxon>Bacillati</taxon>
        <taxon>Actinomycetota</taxon>
        <taxon>Actinomycetes</taxon>
        <taxon>Streptosporangiales</taxon>
        <taxon>Nocardiopsidaceae</taxon>
        <taxon>Lipingzhangella</taxon>
    </lineage>
</organism>